<feature type="region of interest" description="Disordered" evidence="1">
    <location>
        <begin position="56"/>
        <end position="80"/>
    </location>
</feature>
<sequence>MTAAQNEALNNSGLHLGQDGLLSALTNAAYALMPWLPGNPVTQAISQAFQAPVYQPNGAANPPADDLGNVTGSSGGGNSPSAPAVVTSFAMALCAASGGEACGLMGMLSPASSSPLPPTNSTLSSGNSGGASGNGSTSQGPSTNNAGFTIEPKIAGQIGTRGWTSDSVAATIANPSETVATQDTRFDPTTGTRRSDPATAYVSADGSYVVVNNKDGTVVQVSNRNNPNWTAPWAK</sequence>
<feature type="region of interest" description="Disordered" evidence="1">
    <location>
        <begin position="175"/>
        <end position="198"/>
    </location>
</feature>
<evidence type="ECO:0000256" key="1">
    <source>
        <dbReference type="SAM" id="MobiDB-lite"/>
    </source>
</evidence>
<dbReference type="SUPFAM" id="SSF102824">
    <property type="entry name" value="Colicin D/E5 nuclease domain"/>
    <property type="match status" value="1"/>
</dbReference>
<dbReference type="InterPro" id="IPR038233">
    <property type="entry name" value="Colicin_D/E5_nuclease"/>
</dbReference>
<dbReference type="Pfam" id="PF12106">
    <property type="entry name" value="Colicin_E5"/>
    <property type="match status" value="1"/>
</dbReference>
<evidence type="ECO:0000313" key="3">
    <source>
        <dbReference type="EMBL" id="PXX04221.1"/>
    </source>
</evidence>
<dbReference type="Proteomes" id="UP000247515">
    <property type="component" value="Unassembled WGS sequence"/>
</dbReference>
<evidence type="ECO:0000313" key="4">
    <source>
        <dbReference type="Proteomes" id="UP000247515"/>
    </source>
</evidence>
<dbReference type="Gene3D" id="3.30.2310.30">
    <property type="match status" value="1"/>
</dbReference>
<evidence type="ECO:0000259" key="2">
    <source>
        <dbReference type="Pfam" id="PF12106"/>
    </source>
</evidence>
<gene>
    <name evidence="3" type="ORF">C7400_14715</name>
</gene>
<feature type="region of interest" description="Disordered" evidence="1">
    <location>
        <begin position="111"/>
        <end position="149"/>
    </location>
</feature>
<feature type="compositionally biased region" description="Low complexity" evidence="1">
    <location>
        <begin position="111"/>
        <end position="126"/>
    </location>
</feature>
<keyword evidence="4" id="KW-1185">Reference proteome</keyword>
<dbReference type="RefSeq" id="WP_237182031.1">
    <property type="nucleotide sequence ID" value="NZ_CP049138.1"/>
</dbReference>
<accession>A0ABX5MEH0</accession>
<dbReference type="GeneID" id="70360488"/>
<reference evidence="3 4" key="1">
    <citation type="submission" date="2018-05" db="EMBL/GenBank/DDBJ databases">
        <title>Genomic Encyclopedia of Type Strains, Phase IV (KMG-V): Genome sequencing to study the core and pangenomes of soil and plant-associated prokaryotes.</title>
        <authorList>
            <person name="Whitman W."/>
        </authorList>
    </citation>
    <scope>NUCLEOTIDE SEQUENCE [LARGE SCALE GENOMIC DNA]</scope>
    <source>
        <strain evidence="3 4">SIr-6563</strain>
    </source>
</reference>
<dbReference type="EMBL" id="QJJV01000047">
    <property type="protein sequence ID" value="PXX04221.1"/>
    <property type="molecule type" value="Genomic_DNA"/>
</dbReference>
<comment type="caution">
    <text evidence="3">The sequence shown here is derived from an EMBL/GenBank/DDBJ whole genome shotgun (WGS) entry which is preliminary data.</text>
</comment>
<name>A0ABX5MEH0_9BURK</name>
<protein>
    <submittedName>
        <fullName evidence="3">Colicin-like ribonuclease protein</fullName>
    </submittedName>
</protein>
<dbReference type="InterPro" id="IPR021964">
    <property type="entry name" value="Colicin_E5_C"/>
</dbReference>
<dbReference type="InterPro" id="IPR038234">
    <property type="entry name" value="Colicin_E5_C_sf"/>
</dbReference>
<feature type="domain" description="Colicin E5 ribonuclease" evidence="2">
    <location>
        <begin position="149"/>
        <end position="231"/>
    </location>
</feature>
<proteinExistence type="predicted"/>
<organism evidence="3 4">
    <name type="scientific">Paraburkholderia tropica</name>
    <dbReference type="NCBI Taxonomy" id="92647"/>
    <lineage>
        <taxon>Bacteria</taxon>
        <taxon>Pseudomonadati</taxon>
        <taxon>Pseudomonadota</taxon>
        <taxon>Betaproteobacteria</taxon>
        <taxon>Burkholderiales</taxon>
        <taxon>Burkholderiaceae</taxon>
        <taxon>Paraburkholderia</taxon>
    </lineage>
</organism>
<feature type="compositionally biased region" description="Polar residues" evidence="1">
    <location>
        <begin position="175"/>
        <end position="192"/>
    </location>
</feature>